<reference evidence="1 2" key="1">
    <citation type="journal article" date="2011" name="EMBO J.">
        <title>Structural diversity of bacterial flagellar motors.</title>
        <authorList>
            <person name="Chen S."/>
            <person name="Beeby M."/>
            <person name="Murphy G.E."/>
            <person name="Leadbetter J.R."/>
            <person name="Hendrixson D.R."/>
            <person name="Briegel A."/>
            <person name="Li Z."/>
            <person name="Shi J."/>
            <person name="Tocheva E.I."/>
            <person name="Muller A."/>
            <person name="Dobro M.J."/>
            <person name="Jensen G.J."/>
        </authorList>
    </citation>
    <scope>NUCLEOTIDE SEQUENCE [LARGE SCALE GENOMIC DNA]</scope>
    <source>
        <strain evidence="1 2">ATCC 19624</strain>
    </source>
</reference>
<evidence type="ECO:0000313" key="2">
    <source>
        <dbReference type="Proteomes" id="UP000016368"/>
    </source>
</evidence>
<dbReference type="AlphaFoldDB" id="F3KQF4"/>
<keyword evidence="1" id="KW-0966">Cell projection</keyword>
<keyword evidence="1" id="KW-0969">Cilium</keyword>
<dbReference type="STRING" id="887062.HGR_03357"/>
<organism evidence="1 2">
    <name type="scientific">Hylemonella gracilis ATCC 19624</name>
    <dbReference type="NCBI Taxonomy" id="887062"/>
    <lineage>
        <taxon>Bacteria</taxon>
        <taxon>Pseudomonadati</taxon>
        <taxon>Pseudomonadota</taxon>
        <taxon>Betaproteobacteria</taxon>
        <taxon>Burkholderiales</taxon>
        <taxon>Comamonadaceae</taxon>
        <taxon>Hylemonella</taxon>
    </lineage>
</organism>
<dbReference type="EMBL" id="AEGR01000038">
    <property type="protein sequence ID" value="EGI77991.1"/>
    <property type="molecule type" value="Genomic_DNA"/>
</dbReference>
<sequence>AADTNAQNAIVSGYLTFDSNKSFVISHTTTVAASSAYIGTDTASVLHKVADLDITSVAKANDAIKTVDSALAF</sequence>
<keyword evidence="1" id="KW-0282">Flagellum</keyword>
<keyword evidence="2" id="KW-1185">Reference proteome</keyword>
<evidence type="ECO:0000313" key="1">
    <source>
        <dbReference type="EMBL" id="EGI77991.1"/>
    </source>
</evidence>
<proteinExistence type="predicted"/>
<protein>
    <submittedName>
        <fullName evidence="1">Flagellin domain-containing protein</fullName>
    </submittedName>
</protein>
<comment type="caution">
    <text evidence="1">The sequence shown here is derived from an EMBL/GenBank/DDBJ whole genome shotgun (WGS) entry which is preliminary data.</text>
</comment>
<feature type="non-terminal residue" evidence="1">
    <location>
        <position position="73"/>
    </location>
</feature>
<feature type="non-terminal residue" evidence="1">
    <location>
        <position position="1"/>
    </location>
</feature>
<accession>F3KQF4</accession>
<gene>
    <name evidence="1" type="ORF">HGR_03357</name>
</gene>
<dbReference type="Proteomes" id="UP000016368">
    <property type="component" value="Unassembled WGS sequence"/>
</dbReference>
<name>F3KQF4_9BURK</name>